<feature type="domain" description="Alpha-carbonic anhydrase" evidence="7">
    <location>
        <begin position="1"/>
        <end position="353"/>
    </location>
</feature>
<evidence type="ECO:0000256" key="5">
    <source>
        <dbReference type="ARBA" id="ARBA00023239"/>
    </source>
</evidence>
<evidence type="ECO:0000256" key="2">
    <source>
        <dbReference type="ARBA" id="ARBA00012925"/>
    </source>
</evidence>
<keyword evidence="9" id="KW-1185">Reference proteome</keyword>
<evidence type="ECO:0000313" key="9">
    <source>
        <dbReference type="Proteomes" id="UP000324629"/>
    </source>
</evidence>
<dbReference type="EMBL" id="QNGE01006097">
    <property type="protein sequence ID" value="KAA3671617.1"/>
    <property type="molecule type" value="Genomic_DNA"/>
</dbReference>
<evidence type="ECO:0000313" key="8">
    <source>
        <dbReference type="EMBL" id="KAA3671617.1"/>
    </source>
</evidence>
<protein>
    <recommendedName>
        <fullName evidence="2">carbonic anhydrase</fullName>
        <ecNumber evidence="2">4.2.1.1</ecNumber>
    </recommendedName>
</protein>
<name>A0A5J4N842_9TREM</name>
<evidence type="ECO:0000256" key="1">
    <source>
        <dbReference type="ARBA" id="ARBA00010718"/>
    </source>
</evidence>
<keyword evidence="4" id="KW-0862">Zinc</keyword>
<dbReference type="Proteomes" id="UP000324629">
    <property type="component" value="Unassembled WGS sequence"/>
</dbReference>
<comment type="caution">
    <text evidence="8">The sequence shown here is derived from an EMBL/GenBank/DDBJ whole genome shotgun (WGS) entry which is preliminary data.</text>
</comment>
<dbReference type="GO" id="GO:0004089">
    <property type="term" value="F:carbonate dehydratase activity"/>
    <property type="evidence" value="ECO:0007669"/>
    <property type="project" value="UniProtKB-EC"/>
</dbReference>
<dbReference type="PANTHER" id="PTHR18952">
    <property type="entry name" value="CARBONIC ANHYDRASE"/>
    <property type="match status" value="1"/>
</dbReference>
<reference evidence="8 9" key="1">
    <citation type="journal article" date="2019" name="Gigascience">
        <title>Whole-genome sequence of the oriental lung fluke Paragonimus westermani.</title>
        <authorList>
            <person name="Oey H."/>
            <person name="Zakrzewski M."/>
            <person name="Narain K."/>
            <person name="Devi K.R."/>
            <person name="Agatsuma T."/>
            <person name="Nawaratna S."/>
            <person name="Gobert G.N."/>
            <person name="Jones M.K."/>
            <person name="Ragan M.A."/>
            <person name="McManus D.P."/>
            <person name="Krause L."/>
        </authorList>
    </citation>
    <scope>NUCLEOTIDE SEQUENCE [LARGE SCALE GENOMIC DNA]</scope>
    <source>
        <strain evidence="8 9">IND2009</strain>
    </source>
</reference>
<dbReference type="InterPro" id="IPR023561">
    <property type="entry name" value="Carbonic_anhydrase_a-class"/>
</dbReference>
<sequence>MIKFPPDVHTVALNGDADETYDVLQMHFHWGSTNQIGTEHTVDGRTYALETHVVCYNNKLYKSPSEAAGSPSGLAVLAFLNKVEEDVQRGSTQIGILTGLEESIPKVGNPTQTTMIDPFDLSEILSQVQADEDSFLNTDGVHSTNFTVHGFSVMIKFPPDVHTVALNGDADETYDVLQMHFHWGSTNQIGTEHTVDGRTYALETHVVCYNNKLYKSPSEAAGSPSGLAVLAFLNKVEEDVQRGSTQIGILTGLEESIPKVGNPTQTTMIDPFDLSEILSQVQADEYYRYYGSLTTPPCTENVVWTVFRKLIPITPHQVSCSRLRITYCDEDQLVITHEFDNQQSSEYYFLYNQ</sequence>
<keyword evidence="5" id="KW-0456">Lyase</keyword>
<dbReference type="InterPro" id="IPR001148">
    <property type="entry name" value="CA_dom"/>
</dbReference>
<evidence type="ECO:0000259" key="7">
    <source>
        <dbReference type="PROSITE" id="PS51144"/>
    </source>
</evidence>
<evidence type="ECO:0000256" key="4">
    <source>
        <dbReference type="ARBA" id="ARBA00022833"/>
    </source>
</evidence>
<dbReference type="CDD" id="cd00326">
    <property type="entry name" value="alpha_CA"/>
    <property type="match status" value="1"/>
</dbReference>
<evidence type="ECO:0000256" key="3">
    <source>
        <dbReference type="ARBA" id="ARBA00022723"/>
    </source>
</evidence>
<comment type="catalytic activity">
    <reaction evidence="6">
        <text>hydrogencarbonate + H(+) = CO2 + H2O</text>
        <dbReference type="Rhea" id="RHEA:10748"/>
        <dbReference type="ChEBI" id="CHEBI:15377"/>
        <dbReference type="ChEBI" id="CHEBI:15378"/>
        <dbReference type="ChEBI" id="CHEBI:16526"/>
        <dbReference type="ChEBI" id="CHEBI:17544"/>
        <dbReference type="EC" id="4.2.1.1"/>
    </reaction>
</comment>
<accession>A0A5J4N842</accession>
<dbReference type="SMART" id="SM01057">
    <property type="entry name" value="Carb_anhydrase"/>
    <property type="match status" value="1"/>
</dbReference>
<dbReference type="Gene3D" id="3.10.200.10">
    <property type="entry name" value="Alpha carbonic anhydrase"/>
    <property type="match status" value="2"/>
</dbReference>
<keyword evidence="3" id="KW-0479">Metal-binding</keyword>
<dbReference type="PROSITE" id="PS51144">
    <property type="entry name" value="ALPHA_CA_2"/>
    <property type="match status" value="1"/>
</dbReference>
<evidence type="ECO:0000256" key="6">
    <source>
        <dbReference type="ARBA" id="ARBA00048348"/>
    </source>
</evidence>
<proteinExistence type="inferred from homology"/>
<dbReference type="GO" id="GO:0008270">
    <property type="term" value="F:zinc ion binding"/>
    <property type="evidence" value="ECO:0007669"/>
    <property type="project" value="InterPro"/>
</dbReference>
<dbReference type="EC" id="4.2.1.1" evidence="2"/>
<dbReference type="PANTHER" id="PTHR18952:SF265">
    <property type="entry name" value="CARBONIC ANHYDRASE"/>
    <property type="match status" value="1"/>
</dbReference>
<comment type="similarity">
    <text evidence="1">Belongs to the alpha-carbonic anhydrase family.</text>
</comment>
<organism evidence="8 9">
    <name type="scientific">Paragonimus westermani</name>
    <dbReference type="NCBI Taxonomy" id="34504"/>
    <lineage>
        <taxon>Eukaryota</taxon>
        <taxon>Metazoa</taxon>
        <taxon>Spiralia</taxon>
        <taxon>Lophotrochozoa</taxon>
        <taxon>Platyhelminthes</taxon>
        <taxon>Trematoda</taxon>
        <taxon>Digenea</taxon>
        <taxon>Plagiorchiida</taxon>
        <taxon>Troglotremata</taxon>
        <taxon>Troglotrematidae</taxon>
        <taxon>Paragonimus</taxon>
    </lineage>
</organism>
<dbReference type="AlphaFoldDB" id="A0A5J4N842"/>
<dbReference type="InterPro" id="IPR036398">
    <property type="entry name" value="CA_dom_sf"/>
</dbReference>
<gene>
    <name evidence="8" type="ORF">DEA37_0001567</name>
</gene>
<dbReference type="Pfam" id="PF00194">
    <property type="entry name" value="Carb_anhydrase"/>
    <property type="match status" value="2"/>
</dbReference>
<dbReference type="SUPFAM" id="SSF51069">
    <property type="entry name" value="Carbonic anhydrase"/>
    <property type="match status" value="2"/>
</dbReference>